<dbReference type="SUPFAM" id="SSF88659">
    <property type="entry name" value="Sigma3 and sigma4 domains of RNA polymerase sigma factors"/>
    <property type="match status" value="1"/>
</dbReference>
<dbReference type="InterPro" id="IPR014284">
    <property type="entry name" value="RNA_pol_sigma-70_dom"/>
</dbReference>
<dbReference type="SUPFAM" id="SSF88946">
    <property type="entry name" value="Sigma2 domain of RNA polymerase sigma factors"/>
    <property type="match status" value="1"/>
</dbReference>
<evidence type="ECO:0000256" key="4">
    <source>
        <dbReference type="ARBA" id="ARBA00023163"/>
    </source>
</evidence>
<dbReference type="Gene3D" id="1.10.10.10">
    <property type="entry name" value="Winged helix-like DNA-binding domain superfamily/Winged helix DNA-binding domain"/>
    <property type="match status" value="1"/>
</dbReference>
<keyword evidence="2" id="KW-0805">Transcription regulation</keyword>
<sequence length="270" mass="30287">MTDEYVTHGVLLEDLVIKEEHCAAGIAENILDLFFLQAPHYNFRTGQDHSSTQRPHKRTRYLTGAIRIGQGAARSNAPTGPTLATRLELSDFLASVERRAFRQVQFALRDEDAALDVVQEAMLKLSESYGHRPPEEFPMLFQRILQNAMRDHMRRSKVRNLWVTLLSAFGNNSEDDDNDPLESMADEDTGMQAASPLGRLEQSRTLSIIEAEIAKLPARQREAFLMRYWEEMDIAETAAAMGCSEGSVKTHCSRASHTLAAALRAKGIEL</sequence>
<dbReference type="EMBL" id="JBEWLZ010000002">
    <property type="protein sequence ID" value="MET1489101.1"/>
    <property type="molecule type" value="Genomic_DNA"/>
</dbReference>
<comment type="similarity">
    <text evidence="1">Belongs to the sigma-70 factor family. ECF subfamily.</text>
</comment>
<evidence type="ECO:0000313" key="6">
    <source>
        <dbReference type="EMBL" id="MET1489101.1"/>
    </source>
</evidence>
<dbReference type="InterPro" id="IPR013249">
    <property type="entry name" value="RNA_pol_sigma70_r4_t2"/>
</dbReference>
<proteinExistence type="inferred from homology"/>
<dbReference type="NCBIfam" id="NF006550">
    <property type="entry name" value="PRK09047.1"/>
    <property type="match status" value="1"/>
</dbReference>
<dbReference type="CDD" id="cd06171">
    <property type="entry name" value="Sigma70_r4"/>
    <property type="match status" value="1"/>
</dbReference>
<dbReference type="InterPro" id="IPR039425">
    <property type="entry name" value="RNA_pol_sigma-70-like"/>
</dbReference>
<protein>
    <submittedName>
        <fullName evidence="6">RNA polymerase sigma factor</fullName>
        <ecNumber evidence="6">2.7.7.6</ecNumber>
    </submittedName>
</protein>
<dbReference type="Gene3D" id="1.10.1740.10">
    <property type="match status" value="1"/>
</dbReference>
<reference evidence="6 7" key="1">
    <citation type="submission" date="2024-07" db="EMBL/GenBank/DDBJ databases">
        <title>Uliginosibacterium paludis KCTC:42655.</title>
        <authorList>
            <person name="Kim M.K."/>
        </authorList>
    </citation>
    <scope>NUCLEOTIDE SEQUENCE [LARGE SCALE GENOMIC DNA]</scope>
    <source>
        <strain evidence="6 7">KCTC 42655</strain>
    </source>
</reference>
<organism evidence="6 7">
    <name type="scientific">Uliginosibacterium paludis</name>
    <dbReference type="NCBI Taxonomy" id="1615952"/>
    <lineage>
        <taxon>Bacteria</taxon>
        <taxon>Pseudomonadati</taxon>
        <taxon>Pseudomonadota</taxon>
        <taxon>Betaproteobacteria</taxon>
        <taxon>Rhodocyclales</taxon>
        <taxon>Zoogloeaceae</taxon>
        <taxon>Uliginosibacterium</taxon>
    </lineage>
</organism>
<keyword evidence="6" id="KW-0548">Nucleotidyltransferase</keyword>
<dbReference type="InterPro" id="IPR036388">
    <property type="entry name" value="WH-like_DNA-bd_sf"/>
</dbReference>
<name>A0ABV2CMG8_9RHOO</name>
<keyword evidence="7" id="KW-1185">Reference proteome</keyword>
<dbReference type="Proteomes" id="UP001548590">
    <property type="component" value="Unassembled WGS sequence"/>
</dbReference>
<dbReference type="GO" id="GO:0003899">
    <property type="term" value="F:DNA-directed RNA polymerase activity"/>
    <property type="evidence" value="ECO:0007669"/>
    <property type="project" value="UniProtKB-EC"/>
</dbReference>
<dbReference type="PANTHER" id="PTHR43133">
    <property type="entry name" value="RNA POLYMERASE ECF-TYPE SIGMA FACTO"/>
    <property type="match status" value="1"/>
</dbReference>
<comment type="caution">
    <text evidence="6">The sequence shown here is derived from an EMBL/GenBank/DDBJ whole genome shotgun (WGS) entry which is preliminary data.</text>
</comment>
<evidence type="ECO:0000256" key="1">
    <source>
        <dbReference type="ARBA" id="ARBA00010641"/>
    </source>
</evidence>
<evidence type="ECO:0000256" key="3">
    <source>
        <dbReference type="ARBA" id="ARBA00023082"/>
    </source>
</evidence>
<evidence type="ECO:0000256" key="2">
    <source>
        <dbReference type="ARBA" id="ARBA00023015"/>
    </source>
</evidence>
<evidence type="ECO:0000259" key="5">
    <source>
        <dbReference type="Pfam" id="PF08281"/>
    </source>
</evidence>
<feature type="domain" description="RNA polymerase sigma factor 70 region 4 type 2" evidence="5">
    <location>
        <begin position="208"/>
        <end position="255"/>
    </location>
</feature>
<keyword evidence="3" id="KW-0731">Sigma factor</keyword>
<dbReference type="NCBIfam" id="TIGR02937">
    <property type="entry name" value="sigma70-ECF"/>
    <property type="match status" value="1"/>
</dbReference>
<gene>
    <name evidence="6" type="ORF">ABVT11_04635</name>
</gene>
<dbReference type="InterPro" id="IPR013325">
    <property type="entry name" value="RNA_pol_sigma_r2"/>
</dbReference>
<keyword evidence="4" id="KW-0804">Transcription</keyword>
<accession>A0ABV2CMG8</accession>
<dbReference type="InterPro" id="IPR013324">
    <property type="entry name" value="RNA_pol_sigma_r3/r4-like"/>
</dbReference>
<keyword evidence="6" id="KW-0808">Transferase</keyword>
<dbReference type="Pfam" id="PF08281">
    <property type="entry name" value="Sigma70_r4_2"/>
    <property type="match status" value="1"/>
</dbReference>
<evidence type="ECO:0000313" key="7">
    <source>
        <dbReference type="Proteomes" id="UP001548590"/>
    </source>
</evidence>
<dbReference type="EC" id="2.7.7.6" evidence="6"/>
<dbReference type="PANTHER" id="PTHR43133:SF64">
    <property type="entry name" value="ECF SIGMA FACTOR"/>
    <property type="match status" value="1"/>
</dbReference>